<evidence type="ECO:0000256" key="8">
    <source>
        <dbReference type="ARBA" id="ARBA00031737"/>
    </source>
</evidence>
<feature type="region of interest" description="Disordered" evidence="10">
    <location>
        <begin position="210"/>
        <end position="231"/>
    </location>
</feature>
<dbReference type="KEGG" id="pfla:Pflav_012330"/>
<dbReference type="Gene3D" id="1.20.5.2950">
    <property type="match status" value="1"/>
</dbReference>
<keyword evidence="5" id="KW-0132">Cell division</keyword>
<evidence type="ECO:0000256" key="3">
    <source>
        <dbReference type="ARBA" id="ARBA00018787"/>
    </source>
</evidence>
<organism evidence="11 12">
    <name type="scientific">Phytohabitans flavus</name>
    <dbReference type="NCBI Taxonomy" id="1076124"/>
    <lineage>
        <taxon>Bacteria</taxon>
        <taxon>Bacillati</taxon>
        <taxon>Actinomycetota</taxon>
        <taxon>Actinomycetes</taxon>
        <taxon>Micromonosporales</taxon>
        <taxon>Micromonosporaceae</taxon>
    </lineage>
</organism>
<dbReference type="GO" id="GO:0051301">
    <property type="term" value="P:cell division"/>
    <property type="evidence" value="ECO:0007669"/>
    <property type="project" value="UniProtKB-KW"/>
</dbReference>
<evidence type="ECO:0000256" key="1">
    <source>
        <dbReference type="ARBA" id="ARBA00004496"/>
    </source>
</evidence>
<evidence type="ECO:0000256" key="9">
    <source>
        <dbReference type="SAM" id="Coils"/>
    </source>
</evidence>
<dbReference type="Pfam" id="PF05103">
    <property type="entry name" value="DivIVA"/>
    <property type="match status" value="1"/>
</dbReference>
<keyword evidence="12" id="KW-1185">Reference proteome</keyword>
<evidence type="ECO:0000256" key="4">
    <source>
        <dbReference type="ARBA" id="ARBA00022490"/>
    </source>
</evidence>
<keyword evidence="6 9" id="KW-0175">Coiled coil</keyword>
<name>A0A6F8XLZ0_9ACTN</name>
<evidence type="ECO:0000256" key="7">
    <source>
        <dbReference type="ARBA" id="ARBA00023306"/>
    </source>
</evidence>
<accession>A0A6F8XLZ0</accession>
<dbReference type="Gene3D" id="6.10.250.660">
    <property type="match status" value="1"/>
</dbReference>
<reference evidence="11 12" key="1">
    <citation type="submission" date="2020-03" db="EMBL/GenBank/DDBJ databases">
        <title>Whole genome shotgun sequence of Phytohabitans flavus NBRC 107702.</title>
        <authorList>
            <person name="Komaki H."/>
            <person name="Tamura T."/>
        </authorList>
    </citation>
    <scope>NUCLEOTIDE SEQUENCE [LARGE SCALE GENOMIC DNA]</scope>
    <source>
        <strain evidence="11 12">NBRC 107702</strain>
    </source>
</reference>
<sequence length="231" mass="25598">MPLTPADVHNISFKKPSIGKRGYDEEQVDAFLDELEHELIRLIEENNDLRILMAHDGAQAGAGADQQLATALDEMTAQLDRVQREKAAAEQAARATQAELARAHTQGAPMAARDRQQASEVLTMAERTADTHLGEAQHEARDLLSDARSTARQITGDALAKADALEQDARQRHHEAMSGLEAKRTAAQHQIEDLEAFEREYRSRLRAHVESQVRDLDGRGPGLDQSDEVDR</sequence>
<dbReference type="GO" id="GO:0005737">
    <property type="term" value="C:cytoplasm"/>
    <property type="evidence" value="ECO:0007669"/>
    <property type="project" value="UniProtKB-SubCell"/>
</dbReference>
<evidence type="ECO:0000256" key="6">
    <source>
        <dbReference type="ARBA" id="ARBA00023054"/>
    </source>
</evidence>
<dbReference type="PANTHER" id="PTHR35794">
    <property type="entry name" value="CELL DIVISION PROTEIN DIVIVA"/>
    <property type="match status" value="1"/>
</dbReference>
<dbReference type="NCBIfam" id="TIGR03544">
    <property type="entry name" value="DivI1A_domain"/>
    <property type="match status" value="1"/>
</dbReference>
<keyword evidence="7" id="KW-0131">Cell cycle</keyword>
<evidence type="ECO:0000256" key="5">
    <source>
        <dbReference type="ARBA" id="ARBA00022618"/>
    </source>
</evidence>
<evidence type="ECO:0000313" key="12">
    <source>
        <dbReference type="Proteomes" id="UP000502508"/>
    </source>
</evidence>
<evidence type="ECO:0000256" key="2">
    <source>
        <dbReference type="ARBA" id="ARBA00009008"/>
    </source>
</evidence>
<comment type="subcellular location">
    <subcellularLocation>
        <location evidence="1">Cytoplasm</location>
    </subcellularLocation>
</comment>
<feature type="coiled-coil region" evidence="9">
    <location>
        <begin position="32"/>
        <end position="106"/>
    </location>
</feature>
<proteinExistence type="inferred from homology"/>
<keyword evidence="4" id="KW-0963">Cytoplasm</keyword>
<gene>
    <name evidence="11" type="primary">wag31</name>
    <name evidence="11" type="ORF">Pflav_012330</name>
</gene>
<reference evidence="11 12" key="2">
    <citation type="submission" date="2020-03" db="EMBL/GenBank/DDBJ databases">
        <authorList>
            <person name="Ichikawa N."/>
            <person name="Kimura A."/>
            <person name="Kitahashi Y."/>
            <person name="Uohara A."/>
        </authorList>
    </citation>
    <scope>NUCLEOTIDE SEQUENCE [LARGE SCALE GENOMIC DNA]</scope>
    <source>
        <strain evidence="11 12">NBRC 107702</strain>
    </source>
</reference>
<dbReference type="RefSeq" id="WP_173034336.1">
    <property type="nucleotide sequence ID" value="NZ_AP022870.1"/>
</dbReference>
<dbReference type="EMBL" id="AP022870">
    <property type="protein sequence ID" value="BCB74823.1"/>
    <property type="molecule type" value="Genomic_DNA"/>
</dbReference>
<dbReference type="PANTHER" id="PTHR35794:SF2">
    <property type="entry name" value="CELL DIVISION PROTEIN DIVIVA"/>
    <property type="match status" value="1"/>
</dbReference>
<protein>
    <recommendedName>
        <fullName evidence="3">Cell wall synthesis protein Wag31</fullName>
    </recommendedName>
    <alternativeName>
        <fullName evidence="8">Antigen 84</fullName>
    </alternativeName>
</protein>
<dbReference type="InterPro" id="IPR019933">
    <property type="entry name" value="DivIVA_domain"/>
</dbReference>
<comment type="similarity">
    <text evidence="2">Belongs to the DivIVA family.</text>
</comment>
<evidence type="ECO:0000256" key="10">
    <source>
        <dbReference type="SAM" id="MobiDB-lite"/>
    </source>
</evidence>
<dbReference type="InterPro" id="IPR007793">
    <property type="entry name" value="DivIVA_fam"/>
</dbReference>
<dbReference type="AlphaFoldDB" id="A0A6F8XLZ0"/>
<evidence type="ECO:0000313" key="11">
    <source>
        <dbReference type="EMBL" id="BCB74823.1"/>
    </source>
</evidence>
<dbReference type="Proteomes" id="UP000502508">
    <property type="component" value="Chromosome"/>
</dbReference>